<evidence type="ECO:0000256" key="1">
    <source>
        <dbReference type="ARBA" id="ARBA00022729"/>
    </source>
</evidence>
<evidence type="ECO:0000256" key="2">
    <source>
        <dbReference type="SAM" id="SignalP"/>
    </source>
</evidence>
<protein>
    <submittedName>
        <fullName evidence="4">Polar amino acid transport system substrate-binding protein</fullName>
    </submittedName>
</protein>
<proteinExistence type="predicted"/>
<feature type="domain" description="Solute-binding protein family 3/N-terminal" evidence="3">
    <location>
        <begin position="36"/>
        <end position="260"/>
    </location>
</feature>
<feature type="signal peptide" evidence="2">
    <location>
        <begin position="1"/>
        <end position="22"/>
    </location>
</feature>
<keyword evidence="5" id="KW-1185">Reference proteome</keyword>
<accession>A0ABV2KNS8</accession>
<dbReference type="Pfam" id="PF00497">
    <property type="entry name" value="SBP_bac_3"/>
    <property type="match status" value="1"/>
</dbReference>
<dbReference type="SUPFAM" id="SSF53850">
    <property type="entry name" value="Periplasmic binding protein-like II"/>
    <property type="match status" value="1"/>
</dbReference>
<dbReference type="Gene3D" id="3.40.190.10">
    <property type="entry name" value="Periplasmic binding protein-like II"/>
    <property type="match status" value="2"/>
</dbReference>
<keyword evidence="1 2" id="KW-0732">Signal</keyword>
<evidence type="ECO:0000313" key="4">
    <source>
        <dbReference type="EMBL" id="MET3662706.1"/>
    </source>
</evidence>
<sequence>MLFRRLIGAISIAAALAMPALAQDKDLLATVKERGELVVGTEMQFPPFDFIENGKQTGFNADVFAEIGKHLGVKVKFIDLPWTNVLPGLEAGKFDMVAGPNTLTAARLEKYYFNLPISGGAISIMKLAKNTDFTSAEDIESRSFGAQRETVSAAKIREVGEGRNVTVRDYGDNNQAYADLVAGRLDGVVAQSTNLYHAAKLRDGMFEVLEPAIGPMAWFSYLGRKDENSLSLMKAVDEAILGMSRDGRMAEFQRKWFGMTLDLPETLPDPSI</sequence>
<feature type="chain" id="PRO_5046285732" evidence="2">
    <location>
        <begin position="23"/>
        <end position="272"/>
    </location>
</feature>
<dbReference type="RefSeq" id="WP_354152554.1">
    <property type="nucleotide sequence ID" value="NZ_JBEPMN010000014.1"/>
</dbReference>
<dbReference type="PANTHER" id="PTHR35936:SF38">
    <property type="entry name" value="GLUTAMINE-BINDING PERIPLASMIC PROTEIN"/>
    <property type="match status" value="1"/>
</dbReference>
<dbReference type="PANTHER" id="PTHR35936">
    <property type="entry name" value="MEMBRANE-BOUND LYTIC MUREIN TRANSGLYCOSYLASE F"/>
    <property type="match status" value="1"/>
</dbReference>
<organism evidence="4 5">
    <name type="scientific">Aquamicrobium ahrensii</name>
    <dbReference type="NCBI Taxonomy" id="469551"/>
    <lineage>
        <taxon>Bacteria</taxon>
        <taxon>Pseudomonadati</taxon>
        <taxon>Pseudomonadota</taxon>
        <taxon>Alphaproteobacteria</taxon>
        <taxon>Hyphomicrobiales</taxon>
        <taxon>Phyllobacteriaceae</taxon>
        <taxon>Aquamicrobium</taxon>
    </lineage>
</organism>
<dbReference type="SMART" id="SM00062">
    <property type="entry name" value="PBPb"/>
    <property type="match status" value="1"/>
</dbReference>
<dbReference type="EMBL" id="JBEPMN010000014">
    <property type="protein sequence ID" value="MET3662706.1"/>
    <property type="molecule type" value="Genomic_DNA"/>
</dbReference>
<dbReference type="InterPro" id="IPR001638">
    <property type="entry name" value="Solute-binding_3/MltF_N"/>
</dbReference>
<dbReference type="Proteomes" id="UP001549143">
    <property type="component" value="Unassembled WGS sequence"/>
</dbReference>
<name>A0ABV2KNS8_9HYPH</name>
<reference evidence="4 5" key="1">
    <citation type="submission" date="2024-06" db="EMBL/GenBank/DDBJ databases">
        <title>Genomic Encyclopedia of Type Strains, Phase IV (KMG-IV): sequencing the most valuable type-strain genomes for metagenomic binning, comparative biology and taxonomic classification.</title>
        <authorList>
            <person name="Goeker M."/>
        </authorList>
    </citation>
    <scope>NUCLEOTIDE SEQUENCE [LARGE SCALE GENOMIC DNA]</scope>
    <source>
        <strain evidence="4 5">DSM 19730</strain>
    </source>
</reference>
<comment type="caution">
    <text evidence="4">The sequence shown here is derived from an EMBL/GenBank/DDBJ whole genome shotgun (WGS) entry which is preliminary data.</text>
</comment>
<evidence type="ECO:0000313" key="5">
    <source>
        <dbReference type="Proteomes" id="UP001549143"/>
    </source>
</evidence>
<gene>
    <name evidence="4" type="ORF">ABID44_003055</name>
</gene>
<evidence type="ECO:0000259" key="3">
    <source>
        <dbReference type="SMART" id="SM00062"/>
    </source>
</evidence>